<feature type="compositionally biased region" description="Pro residues" evidence="1">
    <location>
        <begin position="126"/>
        <end position="135"/>
    </location>
</feature>
<gene>
    <name evidence="2" type="ORF">CMC5_024140</name>
</gene>
<evidence type="ECO:0000256" key="1">
    <source>
        <dbReference type="SAM" id="MobiDB-lite"/>
    </source>
</evidence>
<dbReference type="EMBL" id="CP012159">
    <property type="protein sequence ID" value="AKT38271.1"/>
    <property type="molecule type" value="Genomic_DNA"/>
</dbReference>
<dbReference type="RefSeq" id="WP_156338495.1">
    <property type="nucleotide sequence ID" value="NZ_CP012159.1"/>
</dbReference>
<feature type="region of interest" description="Disordered" evidence="1">
    <location>
        <begin position="89"/>
        <end position="176"/>
    </location>
</feature>
<protein>
    <submittedName>
        <fullName evidence="2">Uncharacterized protein</fullName>
    </submittedName>
</protein>
<accession>A0A0K1EBK9</accession>
<dbReference type="AlphaFoldDB" id="A0A0K1EBK9"/>
<dbReference type="Proteomes" id="UP000067626">
    <property type="component" value="Chromosome"/>
</dbReference>
<reference evidence="2 3" key="1">
    <citation type="submission" date="2015-07" db="EMBL/GenBank/DDBJ databases">
        <title>Genome analysis of myxobacterium Chondromyces crocatus Cm c5 reveals a high potential for natural compound synthesis and the genetic basis for the loss of fruiting body formation.</title>
        <authorList>
            <person name="Zaburannyi N."/>
            <person name="Bunk B."/>
            <person name="Maier J."/>
            <person name="Overmann J."/>
            <person name="Mueller R."/>
        </authorList>
    </citation>
    <scope>NUCLEOTIDE SEQUENCE [LARGE SCALE GENOMIC DNA]</scope>
    <source>
        <strain evidence="2 3">Cm c5</strain>
    </source>
</reference>
<evidence type="ECO:0000313" key="3">
    <source>
        <dbReference type="Proteomes" id="UP000067626"/>
    </source>
</evidence>
<dbReference type="OrthoDB" id="5519883at2"/>
<name>A0A0K1EBK9_CHOCO</name>
<feature type="compositionally biased region" description="Low complexity" evidence="1">
    <location>
        <begin position="103"/>
        <end position="117"/>
    </location>
</feature>
<dbReference type="KEGG" id="ccro:CMC5_024140"/>
<proteinExistence type="predicted"/>
<evidence type="ECO:0000313" key="2">
    <source>
        <dbReference type="EMBL" id="AKT38271.1"/>
    </source>
</evidence>
<sequence length="251" mass="26460">MNTNAMTENETRIIEFLSVRESVAATHLKVYGLNTRAANQLVSRRVLSLTNGVYRLRVQPSAPALDEGVARDPVVEAVVAALAHVGPAEQCEAPEPTSASVPTTEPSASESATVSAAVDEEVVYSEPPPTDPAPPVEVVFGDAAAPKGGRAGKSTARGSGERRAGKPSKPAKAKVAPPAVNPAGLCLCGCGATVDTRRRFLIGHDAKLHSLVLRAHRGKADKNDIPAMDPTRNYLQTAPWMTDELRDFLGI</sequence>
<organism evidence="2 3">
    <name type="scientific">Chondromyces crocatus</name>
    <dbReference type="NCBI Taxonomy" id="52"/>
    <lineage>
        <taxon>Bacteria</taxon>
        <taxon>Pseudomonadati</taxon>
        <taxon>Myxococcota</taxon>
        <taxon>Polyangia</taxon>
        <taxon>Polyangiales</taxon>
        <taxon>Polyangiaceae</taxon>
        <taxon>Chondromyces</taxon>
    </lineage>
</organism>
<keyword evidence="3" id="KW-1185">Reference proteome</keyword>